<evidence type="ECO:0000256" key="8">
    <source>
        <dbReference type="ARBA" id="ARBA00037604"/>
    </source>
</evidence>
<evidence type="ECO:0000313" key="10">
    <source>
        <dbReference type="Proteomes" id="UP000836841"/>
    </source>
</evidence>
<comment type="subcellular location">
    <subcellularLocation>
        <location evidence="1">Cell membrane</location>
        <topology evidence="1">Peripheral membrane protein</topology>
    </subcellularLocation>
</comment>
<dbReference type="AlphaFoldDB" id="A0AAU9RAU1"/>
<keyword evidence="6" id="KW-0472">Membrane</keyword>
<dbReference type="GO" id="GO:0009734">
    <property type="term" value="P:auxin-activated signaling pathway"/>
    <property type="evidence" value="ECO:0007669"/>
    <property type="project" value="UniProtKB-KW"/>
</dbReference>
<reference evidence="9 10" key="1">
    <citation type="submission" date="2022-03" db="EMBL/GenBank/DDBJ databases">
        <authorList>
            <person name="Nunn A."/>
            <person name="Chopra R."/>
            <person name="Nunn A."/>
            <person name="Contreras Garrido A."/>
        </authorList>
    </citation>
    <scope>NUCLEOTIDE SEQUENCE [LARGE SCALE GENOMIC DNA]</scope>
</reference>
<evidence type="ECO:0000256" key="4">
    <source>
        <dbReference type="ARBA" id="ARBA00022475"/>
    </source>
</evidence>
<keyword evidence="10" id="KW-1185">Reference proteome</keyword>
<comment type="similarity">
    <text evidence="2">Belongs to the ARG7 family.</text>
</comment>
<evidence type="ECO:0000256" key="3">
    <source>
        <dbReference type="ARBA" id="ARBA00022473"/>
    </source>
</evidence>
<keyword evidence="5" id="KW-0341">Growth regulation</keyword>
<dbReference type="InterPro" id="IPR003676">
    <property type="entry name" value="SAUR_fam"/>
</dbReference>
<dbReference type="PANTHER" id="PTHR31175">
    <property type="entry name" value="AUXIN-RESPONSIVE FAMILY PROTEIN"/>
    <property type="match status" value="1"/>
</dbReference>
<dbReference type="EMBL" id="OU466857">
    <property type="protein sequence ID" value="CAH2034318.1"/>
    <property type="molecule type" value="Genomic_DNA"/>
</dbReference>
<accession>A0AAU9RAU1</accession>
<proteinExistence type="inferred from homology"/>
<evidence type="ECO:0000256" key="5">
    <source>
        <dbReference type="ARBA" id="ARBA00022604"/>
    </source>
</evidence>
<dbReference type="GO" id="GO:0005886">
    <property type="term" value="C:plasma membrane"/>
    <property type="evidence" value="ECO:0007669"/>
    <property type="project" value="UniProtKB-SubCell"/>
</dbReference>
<evidence type="ECO:0000256" key="2">
    <source>
        <dbReference type="ARBA" id="ARBA00006974"/>
    </source>
</evidence>
<organism evidence="9 10">
    <name type="scientific">Thlaspi arvense</name>
    <name type="common">Field penny-cress</name>
    <dbReference type="NCBI Taxonomy" id="13288"/>
    <lineage>
        <taxon>Eukaryota</taxon>
        <taxon>Viridiplantae</taxon>
        <taxon>Streptophyta</taxon>
        <taxon>Embryophyta</taxon>
        <taxon>Tracheophyta</taxon>
        <taxon>Spermatophyta</taxon>
        <taxon>Magnoliopsida</taxon>
        <taxon>eudicotyledons</taxon>
        <taxon>Gunneridae</taxon>
        <taxon>Pentapetalae</taxon>
        <taxon>rosids</taxon>
        <taxon>malvids</taxon>
        <taxon>Brassicales</taxon>
        <taxon>Brassicaceae</taxon>
        <taxon>Thlaspideae</taxon>
        <taxon>Thlaspi</taxon>
    </lineage>
</organism>
<evidence type="ECO:0000313" key="9">
    <source>
        <dbReference type="EMBL" id="CAH2034318.1"/>
    </source>
</evidence>
<name>A0AAU9RAU1_THLAR</name>
<keyword evidence="7" id="KW-0927">Auxin signaling pathway</keyword>
<gene>
    <name evidence="9" type="ORF">TAV2_LOCUS2489</name>
</gene>
<protein>
    <submittedName>
        <fullName evidence="9">Uncharacterized protein</fullName>
    </submittedName>
</protein>
<dbReference type="PANTHER" id="PTHR31175:SF99">
    <property type="entry name" value="AUXIN-RESPONSIVE PROTEIN SAUR61-RELATED"/>
    <property type="match status" value="1"/>
</dbReference>
<evidence type="ECO:0000256" key="7">
    <source>
        <dbReference type="ARBA" id="ARBA00023294"/>
    </source>
</evidence>
<evidence type="ECO:0000256" key="1">
    <source>
        <dbReference type="ARBA" id="ARBA00004202"/>
    </source>
</evidence>
<keyword evidence="3" id="KW-0217">Developmental protein</keyword>
<dbReference type="Pfam" id="PF02519">
    <property type="entry name" value="Auxin_inducible"/>
    <property type="match status" value="1"/>
</dbReference>
<sequence length="142" mass="16349">MSNSVLQELLKISEEEFGLPREGPITLPFDSGFLEYLIKLIERRMDEDTEKALLMSISCATSYLHCSLKQQSSTTTQQFALFNNKNSRVVLLNNYLCIPTWSCLFSRCFDPQVDEQSRGLVTNFGTLYDQIQQRQKHVLCLV</sequence>
<evidence type="ECO:0000256" key="6">
    <source>
        <dbReference type="ARBA" id="ARBA00023136"/>
    </source>
</evidence>
<comment type="function">
    <text evidence="8">May promote auxin-stimulated organ elongation, such as hypocotyls, stamen filaments and petals.</text>
</comment>
<dbReference type="Proteomes" id="UP000836841">
    <property type="component" value="Chromosome 1"/>
</dbReference>
<keyword evidence="4" id="KW-1003">Cell membrane</keyword>